<reference evidence="2" key="1">
    <citation type="submission" date="2020-01" db="EMBL/GenBank/DDBJ databases">
        <authorList>
            <person name="Meier V. D."/>
            <person name="Meier V D."/>
        </authorList>
    </citation>
    <scope>NUCLEOTIDE SEQUENCE</scope>
    <source>
        <strain evidence="2">HLG_WM_MAG_01</strain>
    </source>
</reference>
<keyword evidence="1" id="KW-0175">Coiled coil</keyword>
<accession>A0A6S6S0A6</accession>
<evidence type="ECO:0008006" key="3">
    <source>
        <dbReference type="Google" id="ProtNLM"/>
    </source>
</evidence>
<evidence type="ECO:0000313" key="2">
    <source>
        <dbReference type="EMBL" id="CAA6801801.1"/>
    </source>
</evidence>
<name>A0A6S6S0A6_9BACT</name>
<dbReference type="InterPro" id="IPR036145">
    <property type="entry name" value="MinC_C_sf"/>
</dbReference>
<gene>
    <name evidence="2" type="ORF">HELGO_WM2498</name>
</gene>
<feature type="coiled-coil region" evidence="1">
    <location>
        <begin position="86"/>
        <end position="135"/>
    </location>
</feature>
<evidence type="ECO:0000256" key="1">
    <source>
        <dbReference type="SAM" id="Coils"/>
    </source>
</evidence>
<organism evidence="2">
    <name type="scientific">uncultured Sulfurovum sp</name>
    <dbReference type="NCBI Taxonomy" id="269237"/>
    <lineage>
        <taxon>Bacteria</taxon>
        <taxon>Pseudomonadati</taxon>
        <taxon>Campylobacterota</taxon>
        <taxon>Epsilonproteobacteria</taxon>
        <taxon>Campylobacterales</taxon>
        <taxon>Sulfurovaceae</taxon>
        <taxon>Sulfurovum</taxon>
        <taxon>environmental samples</taxon>
    </lineage>
</organism>
<sequence>MKNRQYSLKVFETRVEDETKFIEFFDTNYMLFKDHLILIKGEMSDTIKTYLEKNALKFLHNIDLPIGRSRKALEEEYDMHVKTHDVEAHLEIQRELQDNLKREAEESALNLSIAQSEIKREKHKIEELSKKLKENFTVMDTMIRSGRELNIKGDLLLLNRVNSGATINTTGNLIITQVVEGALRCDGSFMMITVSPKANIIFNGVAVDNELLKDKLNRIELKNREIFITPVIKKEINWA</sequence>
<dbReference type="GO" id="GO:0000902">
    <property type="term" value="P:cell morphogenesis"/>
    <property type="evidence" value="ECO:0007669"/>
    <property type="project" value="InterPro"/>
</dbReference>
<protein>
    <recommendedName>
        <fullName evidence="3">Septum site-determining protein MinC</fullName>
    </recommendedName>
</protein>
<proteinExistence type="predicted"/>
<dbReference type="AlphaFoldDB" id="A0A6S6S0A6"/>
<dbReference type="EMBL" id="CACVAS010000020">
    <property type="protein sequence ID" value="CAA6801801.1"/>
    <property type="molecule type" value="Genomic_DNA"/>
</dbReference>
<dbReference type="SUPFAM" id="SSF63848">
    <property type="entry name" value="Cell-division inhibitor MinC, C-terminal domain"/>
    <property type="match status" value="1"/>
</dbReference>
<dbReference type="Gene3D" id="2.160.20.70">
    <property type="match status" value="1"/>
</dbReference>
<dbReference type="InterPro" id="IPR016098">
    <property type="entry name" value="CAP/MinC_C"/>
</dbReference>